<dbReference type="Proteomes" id="UP001387364">
    <property type="component" value="Chromosome"/>
</dbReference>
<protein>
    <submittedName>
        <fullName evidence="3">PH domain-containing protein</fullName>
    </submittedName>
</protein>
<dbReference type="RefSeq" id="WP_338752640.1">
    <property type="nucleotide sequence ID" value="NZ_CP147404.1"/>
</dbReference>
<feature type="domain" description="YdbS-like PH" evidence="2">
    <location>
        <begin position="80"/>
        <end position="154"/>
    </location>
</feature>
<name>A0ABZ2N7A9_9BACI</name>
<feature type="transmembrane region" description="Helical" evidence="1">
    <location>
        <begin position="25"/>
        <end position="44"/>
    </location>
</feature>
<evidence type="ECO:0000259" key="2">
    <source>
        <dbReference type="Pfam" id="PF03703"/>
    </source>
</evidence>
<dbReference type="InterPro" id="IPR005182">
    <property type="entry name" value="YdbS-like_PH"/>
</dbReference>
<evidence type="ECO:0000256" key="1">
    <source>
        <dbReference type="SAM" id="Phobius"/>
    </source>
</evidence>
<keyword evidence="1" id="KW-1133">Transmembrane helix</keyword>
<feature type="transmembrane region" description="Helical" evidence="1">
    <location>
        <begin position="50"/>
        <end position="72"/>
    </location>
</feature>
<dbReference type="EMBL" id="CP147404">
    <property type="protein sequence ID" value="WXB93314.1"/>
    <property type="molecule type" value="Genomic_DNA"/>
</dbReference>
<sequence>MYSKTKPPQRVISSDAVKVWRMTEIISDLIILAVLSLLYVLCYYFDWKEWIGWILIGLAALTVIAAIWGIVFGPKLKQKYWRYDVNEEFIQIKHGVWNEVHVLVPMTKVQSVELNQGPFLRKYELYSISVGTMGTTHEIPAVPKDEAYELRDQIAYYAKIKEVE</sequence>
<keyword evidence="4" id="KW-1185">Reference proteome</keyword>
<dbReference type="Pfam" id="PF03703">
    <property type="entry name" value="bPH_2"/>
    <property type="match status" value="1"/>
</dbReference>
<evidence type="ECO:0000313" key="3">
    <source>
        <dbReference type="EMBL" id="WXB93314.1"/>
    </source>
</evidence>
<organism evidence="3 4">
    <name type="scientific">Bacillus kandeliae</name>
    <dbReference type="NCBI Taxonomy" id="3129297"/>
    <lineage>
        <taxon>Bacteria</taxon>
        <taxon>Bacillati</taxon>
        <taxon>Bacillota</taxon>
        <taxon>Bacilli</taxon>
        <taxon>Bacillales</taxon>
        <taxon>Bacillaceae</taxon>
        <taxon>Bacillus</taxon>
    </lineage>
</organism>
<gene>
    <name evidence="3" type="ORF">WDJ61_00905</name>
</gene>
<keyword evidence="1" id="KW-0472">Membrane</keyword>
<dbReference type="PANTHER" id="PTHR34473">
    <property type="entry name" value="UPF0699 TRANSMEMBRANE PROTEIN YDBS"/>
    <property type="match status" value="1"/>
</dbReference>
<accession>A0ABZ2N7A9</accession>
<reference evidence="3 4" key="1">
    <citation type="submission" date="2024-02" db="EMBL/GenBank/DDBJ databases">
        <title>Seven novel Bacillus-like species.</title>
        <authorList>
            <person name="Liu G."/>
        </authorList>
    </citation>
    <scope>NUCLEOTIDE SEQUENCE [LARGE SCALE GENOMIC DNA]</scope>
    <source>
        <strain evidence="3 4">FJAT-52991</strain>
    </source>
</reference>
<keyword evidence="1" id="KW-0812">Transmembrane</keyword>
<dbReference type="PANTHER" id="PTHR34473:SF2">
    <property type="entry name" value="UPF0699 TRANSMEMBRANE PROTEIN YDBT"/>
    <property type="match status" value="1"/>
</dbReference>
<proteinExistence type="predicted"/>
<evidence type="ECO:0000313" key="4">
    <source>
        <dbReference type="Proteomes" id="UP001387364"/>
    </source>
</evidence>